<sequence>MTLTAEKTESVLLRLRRQDTPTGVSIQTVDLLAQQTGLSKTEVIHLALRQLADRCLPKYELDDGPLTDAQIAAIRAASPASQIPMERFTQGLFKNERSSHF</sequence>
<gene>
    <name evidence="1" type="ORF">HU747_22205</name>
</gene>
<name>A0ABR6VDS0_9PSED</name>
<dbReference type="EMBL" id="JABWRS010000022">
    <property type="protein sequence ID" value="MBC3478306.1"/>
    <property type="molecule type" value="Genomic_DNA"/>
</dbReference>
<dbReference type="RefSeq" id="WP_186599094.1">
    <property type="nucleotide sequence ID" value="NZ_JABWRS010000022.1"/>
</dbReference>
<keyword evidence="2" id="KW-1185">Reference proteome</keyword>
<organism evidence="1 2">
    <name type="scientific">Pseudomonas taiwanensis</name>
    <dbReference type="NCBI Taxonomy" id="470150"/>
    <lineage>
        <taxon>Bacteria</taxon>
        <taxon>Pseudomonadati</taxon>
        <taxon>Pseudomonadota</taxon>
        <taxon>Gammaproteobacteria</taxon>
        <taxon>Pseudomonadales</taxon>
        <taxon>Pseudomonadaceae</taxon>
        <taxon>Pseudomonas</taxon>
    </lineage>
</organism>
<reference evidence="1 2" key="1">
    <citation type="journal article" date="2020" name="Microorganisms">
        <title>Reliable Identification of Environmental Pseudomonas Isolates Using the rpoD Gene.</title>
        <authorList>
            <consortium name="The Broad Institute Genome Sequencing Platform"/>
            <person name="Girard L."/>
            <person name="Lood C."/>
            <person name="Rokni-Zadeh H."/>
            <person name="van Noort V."/>
            <person name="Lavigne R."/>
            <person name="De Mot R."/>
        </authorList>
    </citation>
    <scope>NUCLEOTIDE SEQUENCE [LARGE SCALE GENOMIC DNA]</scope>
    <source>
        <strain evidence="1 2">RW7P2</strain>
    </source>
</reference>
<comment type="caution">
    <text evidence="1">The sequence shown here is derived from an EMBL/GenBank/DDBJ whole genome shotgun (WGS) entry which is preliminary data.</text>
</comment>
<evidence type="ECO:0000313" key="1">
    <source>
        <dbReference type="EMBL" id="MBC3478306.1"/>
    </source>
</evidence>
<dbReference type="Proteomes" id="UP000628086">
    <property type="component" value="Unassembled WGS sequence"/>
</dbReference>
<accession>A0ABR6VDS0</accession>
<protein>
    <submittedName>
        <fullName evidence="1">Uncharacterized protein</fullName>
    </submittedName>
</protein>
<evidence type="ECO:0000313" key="2">
    <source>
        <dbReference type="Proteomes" id="UP000628086"/>
    </source>
</evidence>
<proteinExistence type="predicted"/>